<gene>
    <name evidence="1" type="ORF">AN618_22010</name>
</gene>
<name>A0A140L296_9FIRM</name>
<organism evidence="1 2">
    <name type="scientific">Fervidicola ferrireducens</name>
    <dbReference type="NCBI Taxonomy" id="520764"/>
    <lineage>
        <taxon>Bacteria</taxon>
        <taxon>Bacillati</taxon>
        <taxon>Bacillota</taxon>
        <taxon>Clostridia</taxon>
        <taxon>Thermosediminibacterales</taxon>
        <taxon>Thermosediminibacteraceae</taxon>
        <taxon>Fervidicola</taxon>
    </lineage>
</organism>
<sequence>MLKLLSYVDMCPLCGSLLLEYGARGTKVEGVRLNGQLIEQPIYNGQIRCTVCGCDIDNPVLVALCKAHNSKKLYAIGKRIPEEILIYDVPYKIQGSEIIFTPDPILIATIEANEITDGLYRALFSGDISSKDAAFDSLLSIVYAAR</sequence>
<protein>
    <submittedName>
        <fullName evidence="1">Uncharacterized protein</fullName>
    </submittedName>
</protein>
<accession>A0A140L296</accession>
<dbReference type="RefSeq" id="WP_066355018.1">
    <property type="nucleotide sequence ID" value="NZ_LOED01000041.1"/>
</dbReference>
<evidence type="ECO:0000313" key="2">
    <source>
        <dbReference type="Proteomes" id="UP000070427"/>
    </source>
</evidence>
<dbReference type="Proteomes" id="UP000070427">
    <property type="component" value="Unassembled WGS sequence"/>
</dbReference>
<proteinExistence type="predicted"/>
<dbReference type="InParanoid" id="A0A140L296"/>
<dbReference type="EMBL" id="LOED01000041">
    <property type="protein sequence ID" value="KXG74671.1"/>
    <property type="molecule type" value="Genomic_DNA"/>
</dbReference>
<comment type="caution">
    <text evidence="1">The sequence shown here is derived from an EMBL/GenBank/DDBJ whole genome shotgun (WGS) entry which is preliminary data.</text>
</comment>
<reference evidence="1 2" key="1">
    <citation type="submission" date="2015-12" db="EMBL/GenBank/DDBJ databases">
        <title>Draft genome sequnece of Fervidicola ferrireducens strain Y170.</title>
        <authorList>
            <person name="Patel B.K."/>
        </authorList>
    </citation>
    <scope>NUCLEOTIDE SEQUENCE [LARGE SCALE GENOMIC DNA]</scope>
    <source>
        <strain evidence="1 2">Y170</strain>
    </source>
</reference>
<dbReference type="AlphaFoldDB" id="A0A140L296"/>
<keyword evidence="2" id="KW-1185">Reference proteome</keyword>
<evidence type="ECO:0000313" key="1">
    <source>
        <dbReference type="EMBL" id="KXG74671.1"/>
    </source>
</evidence>
<dbReference type="STRING" id="520764.AN618_22010"/>